<dbReference type="InterPro" id="IPR031982">
    <property type="entry name" value="PilE-like"/>
</dbReference>
<name>A0ABW2SCL0_9BURK</name>
<dbReference type="Pfam" id="PF16732">
    <property type="entry name" value="ComP_DUS"/>
    <property type="match status" value="1"/>
</dbReference>
<dbReference type="Proteomes" id="UP001596457">
    <property type="component" value="Unassembled WGS sequence"/>
</dbReference>
<dbReference type="RefSeq" id="WP_382201277.1">
    <property type="nucleotide sequence ID" value="NZ_JBHTBZ010000034.1"/>
</dbReference>
<reference evidence="4" key="1">
    <citation type="journal article" date="2019" name="Int. J. Syst. Evol. Microbiol.">
        <title>The Global Catalogue of Microorganisms (GCM) 10K type strain sequencing project: providing services to taxonomists for standard genome sequencing and annotation.</title>
        <authorList>
            <consortium name="The Broad Institute Genomics Platform"/>
            <consortium name="The Broad Institute Genome Sequencing Center for Infectious Disease"/>
            <person name="Wu L."/>
            <person name="Ma J."/>
        </authorList>
    </citation>
    <scope>NUCLEOTIDE SEQUENCE [LARGE SCALE GENOMIC DNA]</scope>
    <source>
        <strain evidence="4">CCUG 53903</strain>
    </source>
</reference>
<protein>
    <submittedName>
        <fullName evidence="3">Type IV pilin protein</fullName>
    </submittedName>
</protein>
<feature type="transmembrane region" description="Helical" evidence="2">
    <location>
        <begin position="6"/>
        <end position="30"/>
    </location>
</feature>
<dbReference type="Pfam" id="PF07963">
    <property type="entry name" value="N_methyl"/>
    <property type="match status" value="1"/>
</dbReference>
<keyword evidence="1" id="KW-0488">Methylation</keyword>
<evidence type="ECO:0000313" key="3">
    <source>
        <dbReference type="EMBL" id="MFC7461261.1"/>
    </source>
</evidence>
<dbReference type="InterPro" id="IPR000983">
    <property type="entry name" value="Bac_GSPG_pilin"/>
</dbReference>
<dbReference type="InterPro" id="IPR045584">
    <property type="entry name" value="Pilin-like"/>
</dbReference>
<dbReference type="NCBIfam" id="TIGR02532">
    <property type="entry name" value="IV_pilin_GFxxxE"/>
    <property type="match status" value="1"/>
</dbReference>
<evidence type="ECO:0000256" key="1">
    <source>
        <dbReference type="ARBA" id="ARBA00022481"/>
    </source>
</evidence>
<dbReference type="PRINTS" id="PR00813">
    <property type="entry name" value="BCTERIALGSPG"/>
</dbReference>
<organism evidence="3 4">
    <name type="scientific">Hydrogenophaga defluvii</name>
    <dbReference type="NCBI Taxonomy" id="249410"/>
    <lineage>
        <taxon>Bacteria</taxon>
        <taxon>Pseudomonadati</taxon>
        <taxon>Pseudomonadota</taxon>
        <taxon>Betaproteobacteria</taxon>
        <taxon>Burkholderiales</taxon>
        <taxon>Comamonadaceae</taxon>
        <taxon>Hydrogenophaga</taxon>
    </lineage>
</organism>
<dbReference type="PROSITE" id="PS00409">
    <property type="entry name" value="PROKAR_NTER_METHYL"/>
    <property type="match status" value="1"/>
</dbReference>
<evidence type="ECO:0000256" key="2">
    <source>
        <dbReference type="SAM" id="Phobius"/>
    </source>
</evidence>
<sequence>MRNSRGFTLIEIMIVIAVIGILVVVAFPSFRQILIRSDRSDARNGLLELQLAQERFRTTNGSYASTPDSLQTKLPKVGSDYFSERQFYQVQIDAGTANRAGYRASATAVSTGKQNADSTAACKKIAILVSFTGVQKGHLDPVSGNFVQSTECW</sequence>
<dbReference type="InterPro" id="IPR012902">
    <property type="entry name" value="N_methyl_site"/>
</dbReference>
<dbReference type="Gene3D" id="3.30.700.10">
    <property type="entry name" value="Glycoprotein, Type 4 Pilin"/>
    <property type="match status" value="1"/>
</dbReference>
<evidence type="ECO:0000313" key="4">
    <source>
        <dbReference type="Proteomes" id="UP001596457"/>
    </source>
</evidence>
<keyword evidence="2" id="KW-0472">Membrane</keyword>
<proteinExistence type="predicted"/>
<dbReference type="EMBL" id="JBHTBZ010000034">
    <property type="protein sequence ID" value="MFC7461261.1"/>
    <property type="molecule type" value="Genomic_DNA"/>
</dbReference>
<gene>
    <name evidence="3" type="ORF">ACFQU0_12580</name>
</gene>
<dbReference type="SUPFAM" id="SSF54523">
    <property type="entry name" value="Pili subunits"/>
    <property type="match status" value="1"/>
</dbReference>
<accession>A0ABW2SCL0</accession>
<keyword evidence="2" id="KW-1133">Transmembrane helix</keyword>
<dbReference type="PANTHER" id="PTHR30093">
    <property type="entry name" value="GENERAL SECRETION PATHWAY PROTEIN G"/>
    <property type="match status" value="1"/>
</dbReference>
<comment type="caution">
    <text evidence="3">The sequence shown here is derived from an EMBL/GenBank/DDBJ whole genome shotgun (WGS) entry which is preliminary data.</text>
</comment>
<dbReference type="PANTHER" id="PTHR30093:SF47">
    <property type="entry name" value="TYPE IV PILUS NON-CORE MINOR PILIN PILE"/>
    <property type="match status" value="1"/>
</dbReference>
<keyword evidence="2" id="KW-0812">Transmembrane</keyword>
<keyword evidence="4" id="KW-1185">Reference proteome</keyword>